<evidence type="ECO:0000256" key="1">
    <source>
        <dbReference type="ARBA" id="ARBA00004925"/>
    </source>
</evidence>
<dbReference type="PROSITE" id="PS51186">
    <property type="entry name" value="GNAT"/>
    <property type="match status" value="1"/>
</dbReference>
<keyword evidence="6 8" id="KW-0012">Acyltransferase</keyword>
<protein>
    <recommendedName>
        <fullName evidence="8">Amino-acid acetyltransferase</fullName>
        <ecNumber evidence="8">2.3.1.1</ecNumber>
    </recommendedName>
    <alternativeName>
        <fullName evidence="8">N-acetylglutamate synthase</fullName>
        <shortName evidence="8">AGS</shortName>
        <shortName evidence="8">NAGS</shortName>
    </alternativeName>
</protein>
<dbReference type="SUPFAM" id="SSF55729">
    <property type="entry name" value="Acyl-CoA N-acyltransferases (Nat)"/>
    <property type="match status" value="1"/>
</dbReference>
<evidence type="ECO:0000256" key="3">
    <source>
        <dbReference type="ARBA" id="ARBA00022571"/>
    </source>
</evidence>
<dbReference type="SUPFAM" id="SSF53633">
    <property type="entry name" value="Carbamate kinase-like"/>
    <property type="match status" value="1"/>
</dbReference>
<comment type="caution">
    <text evidence="10">The sequence shown here is derived from an EMBL/GenBank/DDBJ whole genome shotgun (WGS) entry which is preliminary data.</text>
</comment>
<evidence type="ECO:0000256" key="8">
    <source>
        <dbReference type="HAMAP-Rule" id="MF_01105"/>
    </source>
</evidence>
<dbReference type="Pfam" id="PF00696">
    <property type="entry name" value="AA_kinase"/>
    <property type="match status" value="1"/>
</dbReference>
<evidence type="ECO:0000256" key="7">
    <source>
        <dbReference type="ARBA" id="ARBA00048372"/>
    </source>
</evidence>
<comment type="pathway">
    <text evidence="1 8">Amino-acid biosynthesis; L-arginine biosynthesis; N(2)-acetyl-L-ornithine from L-glutamate: step 1/4.</text>
</comment>
<dbReference type="CDD" id="cd04237">
    <property type="entry name" value="AAK_NAGS-ABP"/>
    <property type="match status" value="1"/>
</dbReference>
<dbReference type="InterPro" id="IPR010167">
    <property type="entry name" value="NH2A_AcTrfase"/>
</dbReference>
<dbReference type="HAMAP" id="MF_01105">
    <property type="entry name" value="N_acetyl_glu_synth"/>
    <property type="match status" value="1"/>
</dbReference>
<comment type="subcellular location">
    <subcellularLocation>
        <location evidence="8">Cytoplasm</location>
    </subcellularLocation>
</comment>
<dbReference type="InterPro" id="IPR001048">
    <property type="entry name" value="Asp/Glu/Uridylate_kinase"/>
</dbReference>
<dbReference type="InterPro" id="IPR033719">
    <property type="entry name" value="NAGS_kin"/>
</dbReference>
<dbReference type="Pfam" id="PF00583">
    <property type="entry name" value="Acetyltransf_1"/>
    <property type="match status" value="1"/>
</dbReference>
<name>A0ABY0ILL3_9RHOO</name>
<evidence type="ECO:0000259" key="9">
    <source>
        <dbReference type="PROSITE" id="PS51186"/>
    </source>
</evidence>
<dbReference type="PANTHER" id="PTHR30602:SF12">
    <property type="entry name" value="AMINO-ACID ACETYLTRANSFERASE NAGS1, CHLOROPLASTIC-RELATED"/>
    <property type="match status" value="1"/>
</dbReference>
<dbReference type="EMBL" id="SHKM01000003">
    <property type="protein sequence ID" value="RZT75777.1"/>
    <property type="molecule type" value="Genomic_DNA"/>
</dbReference>
<evidence type="ECO:0000256" key="2">
    <source>
        <dbReference type="ARBA" id="ARBA00009145"/>
    </source>
</evidence>
<keyword evidence="8" id="KW-0963">Cytoplasm</keyword>
<organism evidence="10 11">
    <name type="scientific">Azospira oryzae</name>
    <dbReference type="NCBI Taxonomy" id="146939"/>
    <lineage>
        <taxon>Bacteria</taxon>
        <taxon>Pseudomonadati</taxon>
        <taxon>Pseudomonadota</taxon>
        <taxon>Betaproteobacteria</taxon>
        <taxon>Rhodocyclales</taxon>
        <taxon>Rhodocyclaceae</taxon>
        <taxon>Azospira</taxon>
    </lineage>
</organism>
<comment type="catalytic activity">
    <reaction evidence="7 8">
        <text>L-glutamate + acetyl-CoA = N-acetyl-L-glutamate + CoA + H(+)</text>
        <dbReference type="Rhea" id="RHEA:24292"/>
        <dbReference type="ChEBI" id="CHEBI:15378"/>
        <dbReference type="ChEBI" id="CHEBI:29985"/>
        <dbReference type="ChEBI" id="CHEBI:44337"/>
        <dbReference type="ChEBI" id="CHEBI:57287"/>
        <dbReference type="ChEBI" id="CHEBI:57288"/>
        <dbReference type="EC" id="2.3.1.1"/>
    </reaction>
</comment>
<dbReference type="Gene3D" id="3.40.1160.10">
    <property type="entry name" value="Acetylglutamate kinase-like"/>
    <property type="match status" value="1"/>
</dbReference>
<dbReference type="PIRSF" id="PIRSF000423">
    <property type="entry name" value="ArgA"/>
    <property type="match status" value="1"/>
</dbReference>
<dbReference type="InterPro" id="IPR016181">
    <property type="entry name" value="Acyl_CoA_acyltransferase"/>
</dbReference>
<sequence>MTDNALPNAAQFVAWFRSVAPYVNAFRGKTFVVAFGGKSISGPLARTFAYDVSLLANLGVRLVLVHGSRPQIEEELREKGLESRFHAGQRITDADTLDCVIDAVGSVYLEVEALLSQGLPNTPMAGNTIRVVGGNFITARPMGVLDGVDLQYTGAVRKIDAEGLKAQLGLGNIVLLSNLGASPTGEIFNLSMEEVAEEAAKALGADKLIFLTDSQGATDAEGNLLDELTADAAEQLARVGEWLSPDLKRYLPCAVRASRRGVGRVHIIGYELDGAVLHELFTHDGVGTVVTRDPLDTLRDAKPDDIGGLVGLIAPLEEDGTLVHRPRELLEREIGRFSVVEHDGVIVGCAALYPYAEDGQKAKTAELACLAVSPEHRRWGYGERLMQHIEVKAKAAGVKRLFVLTTRTTHWFIERGFALASVDELPEEKRHMYNLQRRSKVLMKSLGK</sequence>
<evidence type="ECO:0000256" key="6">
    <source>
        <dbReference type="ARBA" id="ARBA00023315"/>
    </source>
</evidence>
<dbReference type="CDD" id="cd04301">
    <property type="entry name" value="NAT_SF"/>
    <property type="match status" value="1"/>
</dbReference>
<evidence type="ECO:0000313" key="11">
    <source>
        <dbReference type="Proteomes" id="UP000292136"/>
    </source>
</evidence>
<comment type="similarity">
    <text evidence="2 8">Belongs to the acetyltransferase family. ArgA subfamily.</text>
</comment>
<keyword evidence="5 8" id="KW-0808">Transferase</keyword>
<accession>A0ABY0ILL3</accession>
<dbReference type="InterPro" id="IPR036393">
    <property type="entry name" value="AceGlu_kinase-like_sf"/>
</dbReference>
<evidence type="ECO:0000256" key="4">
    <source>
        <dbReference type="ARBA" id="ARBA00022605"/>
    </source>
</evidence>
<comment type="miscellaneous">
    <text evidence="8">In bacteria which possess the bifunctional enzyme ornithine acetyltransferase/N-acetylglutamate synthase (ArgJ), ArgA fulfills an anaplerotic role.</text>
</comment>
<feature type="domain" description="N-acetyltransferase" evidence="9">
    <location>
        <begin position="296"/>
        <end position="439"/>
    </location>
</feature>
<dbReference type="Proteomes" id="UP000292136">
    <property type="component" value="Unassembled WGS sequence"/>
</dbReference>
<dbReference type="Gene3D" id="3.40.630.30">
    <property type="match status" value="1"/>
</dbReference>
<keyword evidence="4 8" id="KW-0028">Amino-acid biosynthesis</keyword>
<dbReference type="NCBIfam" id="TIGR01890">
    <property type="entry name" value="N-Ac-Glu-synth"/>
    <property type="match status" value="1"/>
</dbReference>
<proteinExistence type="inferred from homology"/>
<gene>
    <name evidence="8" type="primary">argA</name>
    <name evidence="10" type="ORF">EV678_2964</name>
</gene>
<dbReference type="PANTHER" id="PTHR30602">
    <property type="entry name" value="AMINO-ACID ACETYLTRANSFERASE"/>
    <property type="match status" value="1"/>
</dbReference>
<dbReference type="RefSeq" id="WP_130460067.1">
    <property type="nucleotide sequence ID" value="NZ_SHKM01000003.1"/>
</dbReference>
<reference evidence="10 11" key="1">
    <citation type="submission" date="2019-02" db="EMBL/GenBank/DDBJ databases">
        <title>Genomic Encyclopedia of Type Strains, Phase IV (KMG-IV): sequencing the most valuable type-strain genomes for metagenomic binning, comparative biology and taxonomic classification.</title>
        <authorList>
            <person name="Goeker M."/>
        </authorList>
    </citation>
    <scope>NUCLEOTIDE SEQUENCE [LARGE SCALE GENOMIC DNA]</scope>
    <source>
        <strain evidence="10 11">DSM 21223</strain>
    </source>
</reference>
<dbReference type="EC" id="2.3.1.1" evidence="8"/>
<evidence type="ECO:0000256" key="5">
    <source>
        <dbReference type="ARBA" id="ARBA00022679"/>
    </source>
</evidence>
<keyword evidence="3 8" id="KW-0055">Arginine biosynthesis</keyword>
<dbReference type="InterPro" id="IPR000182">
    <property type="entry name" value="GNAT_dom"/>
</dbReference>
<evidence type="ECO:0000313" key="10">
    <source>
        <dbReference type="EMBL" id="RZT75777.1"/>
    </source>
</evidence>
<dbReference type="NCBIfam" id="NF003641">
    <property type="entry name" value="PRK05279.1"/>
    <property type="match status" value="1"/>
</dbReference>
<keyword evidence="11" id="KW-1185">Reference proteome</keyword>